<dbReference type="Proteomes" id="UP000237631">
    <property type="component" value="Unassembled WGS sequence"/>
</dbReference>
<comment type="caution">
    <text evidence="1">The sequence shown here is derived from an EMBL/GenBank/DDBJ whole genome shotgun (WGS) entry which is preliminary data.</text>
</comment>
<reference evidence="2" key="1">
    <citation type="journal article" date="2017" name="bioRxiv">
        <title>Conservation of a gene cluster reveals novel cercosporin biosynthetic mechanisms and extends production to the genus Colletotrichum.</title>
        <authorList>
            <person name="de Jonge R."/>
            <person name="Ebert M.K."/>
            <person name="Huitt-Roehl C.R."/>
            <person name="Pal P."/>
            <person name="Suttle J.C."/>
            <person name="Spanner R.E."/>
            <person name="Neubauer J.D."/>
            <person name="Jurick W.M.II."/>
            <person name="Stott K.A."/>
            <person name="Secor G.A."/>
            <person name="Thomma B.P.H.J."/>
            <person name="Van de Peer Y."/>
            <person name="Townsend C.A."/>
            <person name="Bolton M.D."/>
        </authorList>
    </citation>
    <scope>NUCLEOTIDE SEQUENCE [LARGE SCALE GENOMIC DNA]</scope>
    <source>
        <strain evidence="2">CBS538.71</strain>
    </source>
</reference>
<proteinExistence type="predicted"/>
<evidence type="ECO:0000313" key="1">
    <source>
        <dbReference type="EMBL" id="PPJ53847.1"/>
    </source>
</evidence>
<sequence>MYRPNLTVDCALARLTKELAQTSPLPSTPATARFIKLPATKLTSIEYSPVSKEASEGDESFDFQALPPELRNGIYHIALTHDVAQGMLPNTALLRTCKQIHDEASLLIQTLGRITLDVEVGEHGTLQVRGNVQGGIKVFDNFAPLAEFEGIFPDYLHRFPQMEVSIKLADQDDKDTPSDLYLQTFGTINRFLFSLANELKSQNRLHPPTTHSCNPTITFQIHSTCLALENRATLAEELLYPLAKIPLTYNLSIAKDSLSAQTQDLLAALREHHNRPASTTYPEVHYNLPTQWTLTQTHLTSLDLQPRIRLFQTTPHRTIALHRLKHFGKACHHLLESVIESRAIVFSQRSENRVYGTLVSLQRVLQILGRERGLSVEKLQEECAEIEMGFARMVGDKSPLA</sequence>
<accession>A0A2S6C2A3</accession>
<protein>
    <submittedName>
        <fullName evidence="1">Uncharacterized protein</fullName>
    </submittedName>
</protein>
<dbReference type="AlphaFoldDB" id="A0A2S6C2A3"/>
<dbReference type="EMBL" id="PNEN01000575">
    <property type="protein sequence ID" value="PPJ53847.1"/>
    <property type="molecule type" value="Genomic_DNA"/>
</dbReference>
<name>A0A2S6C2A3_9PEZI</name>
<gene>
    <name evidence="1" type="ORF">CBER1_03227</name>
</gene>
<keyword evidence="2" id="KW-1185">Reference proteome</keyword>
<dbReference type="OrthoDB" id="3639461at2759"/>
<evidence type="ECO:0000313" key="2">
    <source>
        <dbReference type="Proteomes" id="UP000237631"/>
    </source>
</evidence>
<organism evidence="1 2">
    <name type="scientific">Cercospora berteroae</name>
    <dbReference type="NCBI Taxonomy" id="357750"/>
    <lineage>
        <taxon>Eukaryota</taxon>
        <taxon>Fungi</taxon>
        <taxon>Dikarya</taxon>
        <taxon>Ascomycota</taxon>
        <taxon>Pezizomycotina</taxon>
        <taxon>Dothideomycetes</taxon>
        <taxon>Dothideomycetidae</taxon>
        <taxon>Mycosphaerellales</taxon>
        <taxon>Mycosphaerellaceae</taxon>
        <taxon>Cercospora</taxon>
    </lineage>
</organism>